<dbReference type="AlphaFoldDB" id="A0A382Y9X6"/>
<feature type="compositionally biased region" description="Polar residues" evidence="1">
    <location>
        <begin position="211"/>
        <end position="224"/>
    </location>
</feature>
<gene>
    <name evidence="2" type="ORF">METZ01_LOCUS432888</name>
</gene>
<name>A0A382Y9X6_9ZZZZ</name>
<feature type="region of interest" description="Disordered" evidence="1">
    <location>
        <begin position="205"/>
        <end position="224"/>
    </location>
</feature>
<feature type="non-terminal residue" evidence="2">
    <location>
        <position position="1"/>
    </location>
</feature>
<proteinExistence type="predicted"/>
<protein>
    <submittedName>
        <fullName evidence="2">Uncharacterized protein</fullName>
    </submittedName>
</protein>
<evidence type="ECO:0000313" key="2">
    <source>
        <dbReference type="EMBL" id="SVD80034.1"/>
    </source>
</evidence>
<organism evidence="2">
    <name type="scientific">marine metagenome</name>
    <dbReference type="NCBI Taxonomy" id="408172"/>
    <lineage>
        <taxon>unclassified sequences</taxon>
        <taxon>metagenomes</taxon>
        <taxon>ecological metagenomes</taxon>
    </lineage>
</organism>
<reference evidence="2" key="1">
    <citation type="submission" date="2018-05" db="EMBL/GenBank/DDBJ databases">
        <authorList>
            <person name="Lanie J.A."/>
            <person name="Ng W.-L."/>
            <person name="Kazmierczak K.M."/>
            <person name="Andrzejewski T.M."/>
            <person name="Davidsen T.M."/>
            <person name="Wayne K.J."/>
            <person name="Tettelin H."/>
            <person name="Glass J.I."/>
            <person name="Rusch D."/>
            <person name="Podicherti R."/>
            <person name="Tsui H.-C.T."/>
            <person name="Winkler M.E."/>
        </authorList>
    </citation>
    <scope>NUCLEOTIDE SEQUENCE</scope>
</reference>
<sequence length="265" mass="26896">VNADPEILVCIRNLSSLGLKSANLMSVDYTAGAYADAATFDLVLTFDESISVTSAAWSGNQTITNKAYIILDRLGGTDMAADNTVKCMYLTADSTAAADGDQGGSGTNTLTFRGTLQSADDGYLGFTDGNIYTNGTATIQDEQSDGIAGFRLEQTDDTIVCDANTTSSASGTTNGAVSDSTTVTVDGVSGTIAVNQVVTVSGAGSAPAASITATEDSPTSTGISTDNTLTITAVASQTSFTVSERITVADDINLLFSAGGGDKFV</sequence>
<feature type="non-terminal residue" evidence="2">
    <location>
        <position position="265"/>
    </location>
</feature>
<accession>A0A382Y9X6</accession>
<evidence type="ECO:0000256" key="1">
    <source>
        <dbReference type="SAM" id="MobiDB-lite"/>
    </source>
</evidence>
<dbReference type="EMBL" id="UINC01174088">
    <property type="protein sequence ID" value="SVD80034.1"/>
    <property type="molecule type" value="Genomic_DNA"/>
</dbReference>